<dbReference type="SUPFAM" id="SSF55144">
    <property type="entry name" value="LigT-like"/>
    <property type="match status" value="1"/>
</dbReference>
<proteinExistence type="predicted"/>
<dbReference type="InterPro" id="IPR009097">
    <property type="entry name" value="Cyclic_Pdiesterase"/>
</dbReference>
<gene>
    <name evidence="2" type="primary">LOC101861409</name>
</gene>
<evidence type="ECO:0000313" key="1">
    <source>
        <dbReference type="Proteomes" id="UP000694888"/>
    </source>
</evidence>
<reference evidence="2" key="1">
    <citation type="submission" date="2025-08" db="UniProtKB">
        <authorList>
            <consortium name="RefSeq"/>
        </authorList>
    </citation>
    <scope>IDENTIFICATION</scope>
</reference>
<protein>
    <submittedName>
        <fullName evidence="2">Uncharacterized protein LOC101861409</fullName>
    </submittedName>
</protein>
<dbReference type="Gene3D" id="3.90.1140.10">
    <property type="entry name" value="Cyclic phosphodiesterase"/>
    <property type="match status" value="1"/>
</dbReference>
<evidence type="ECO:0000313" key="2">
    <source>
        <dbReference type="RefSeq" id="XP_005090431.1"/>
    </source>
</evidence>
<sequence>MASPDEELMDSESTDVFDKLVVRSPGKFENFEKIDATGKYLPFYGYTIINMVVEQQLHDLELFIKSTQTLKKYVSALPSSSYHVTYYDIFSQRKIPEKYLSRSGLVPSNHWTQSMETLYQDLGKAQTFCSELPAANAFVKKQFSLGPSPGQALLLLITLEGDAEVSQLRQKCTTVFGERGKPEFHMTLGYTYKAIPVDALKLISKELKMLWSIIPDGVQLQKPDVYYFETMEEFLPFKLRLGKI</sequence>
<dbReference type="Proteomes" id="UP000694888">
    <property type="component" value="Unplaced"/>
</dbReference>
<name>A0ABM0JCD2_APLCA</name>
<organism evidence="1 2">
    <name type="scientific">Aplysia californica</name>
    <name type="common">California sea hare</name>
    <dbReference type="NCBI Taxonomy" id="6500"/>
    <lineage>
        <taxon>Eukaryota</taxon>
        <taxon>Metazoa</taxon>
        <taxon>Spiralia</taxon>
        <taxon>Lophotrochozoa</taxon>
        <taxon>Mollusca</taxon>
        <taxon>Gastropoda</taxon>
        <taxon>Heterobranchia</taxon>
        <taxon>Euthyneura</taxon>
        <taxon>Tectipleura</taxon>
        <taxon>Aplysiida</taxon>
        <taxon>Aplysioidea</taxon>
        <taxon>Aplysiidae</taxon>
        <taxon>Aplysia</taxon>
    </lineage>
</organism>
<keyword evidence="1" id="KW-1185">Reference proteome</keyword>
<dbReference type="GeneID" id="101861409"/>
<accession>A0ABM0JCD2</accession>
<dbReference type="RefSeq" id="XP_005090431.1">
    <property type="nucleotide sequence ID" value="XM_005090374.3"/>
</dbReference>